<reference evidence="5 8" key="1">
    <citation type="journal article" date="2007" name="Proc. Natl. Acad. Sci. U.S.A.">
        <title>Nucleomorph genome of Hemiselmis andersenii reveals complete intron loss and compaction as a driver of protein structure and function.</title>
        <authorList>
            <person name="Lane C.E."/>
            <person name="van den Heuvel K."/>
            <person name="Kozera C."/>
            <person name="Curtis B.A."/>
            <person name="Parsons B.J."/>
            <person name="Bowman S."/>
            <person name="Archibald J.M."/>
        </authorList>
    </citation>
    <scope>NUCLEOTIDE SEQUENCE [LARGE SCALE GENOMIC DNA]</scope>
    <source>
        <strain evidence="5 8">CCMP644</strain>
    </source>
</reference>
<evidence type="ECO:0000256" key="4">
    <source>
        <dbReference type="ARBA" id="ARBA00023242"/>
    </source>
</evidence>
<evidence type="ECO:0000256" key="1">
    <source>
        <dbReference type="ARBA" id="ARBA00004123"/>
    </source>
</evidence>
<proteinExistence type="inferred from homology"/>
<dbReference type="EMBL" id="CP000883">
    <property type="protein sequence ID" value="ABW98202.1"/>
    <property type="molecule type" value="Genomic_DNA"/>
</dbReference>
<dbReference type="GO" id="GO:0006367">
    <property type="term" value="P:transcription initiation at RNA polymerase II promoter"/>
    <property type="evidence" value="ECO:0007669"/>
    <property type="project" value="InterPro"/>
</dbReference>
<dbReference type="InterPro" id="IPR009088">
    <property type="entry name" value="TFIIA_b-brl"/>
</dbReference>
<name>A9BL19_HEMAN</name>
<organism evidence="5 8">
    <name type="scientific">Hemiselmis andersenii</name>
    <name type="common">Cryptophyte alga</name>
    <dbReference type="NCBI Taxonomy" id="464988"/>
    <lineage>
        <taxon>Eukaryota</taxon>
        <taxon>Cryptophyceae</taxon>
        <taxon>Cryptomonadales</taxon>
        <taxon>Hemiselmidaceae</taxon>
        <taxon>Hemiselmis</taxon>
    </lineage>
</organism>
<evidence type="ECO:0000256" key="3">
    <source>
        <dbReference type="ARBA" id="ARBA00023163"/>
    </source>
</evidence>
<gene>
    <name evidence="5" type="ORF">HAN_3g392</name>
    <name evidence="6" type="ORF">HAND1043_LOCUS13539</name>
    <name evidence="7" type="ORF">HAND1043_LOCUS13540</name>
</gene>
<dbReference type="SUPFAM" id="SSF50784">
    <property type="entry name" value="Transcription factor IIA (TFIIA), beta-barrel domain"/>
    <property type="match status" value="1"/>
</dbReference>
<dbReference type="InterPro" id="IPR004855">
    <property type="entry name" value="TFIIA_asu/bsu"/>
</dbReference>
<evidence type="ECO:0000313" key="6">
    <source>
        <dbReference type="EMBL" id="CAD8747042.1"/>
    </source>
</evidence>
<dbReference type="EMBL" id="HBFK01021875">
    <property type="protein sequence ID" value="CAD8747043.1"/>
    <property type="molecule type" value="Transcribed_RNA"/>
</dbReference>
<dbReference type="EMBL" id="HBFK01021874">
    <property type="protein sequence ID" value="CAD8747042.1"/>
    <property type="molecule type" value="Transcribed_RNA"/>
</dbReference>
<comment type="subcellular location">
    <subcellularLocation>
        <location evidence="1">Nucleus</location>
    </subcellularLocation>
</comment>
<evidence type="ECO:0000313" key="8">
    <source>
        <dbReference type="Proteomes" id="UP000243127"/>
    </source>
</evidence>
<dbReference type="GO" id="GO:0005672">
    <property type="term" value="C:transcription factor TFIIA complex"/>
    <property type="evidence" value="ECO:0007669"/>
    <property type="project" value="InterPro"/>
</dbReference>
<dbReference type="Proteomes" id="UP000243127">
    <property type="component" value="Nucleomorph 3"/>
</dbReference>
<dbReference type="AlphaFoldDB" id="A9BL19"/>
<comment type="similarity">
    <text evidence="2">Belongs to the TFIIA subunit 1 family.</text>
</comment>
<sequence>MNKSSSRSIVNEVYSHVINVTVESLRKHLEKSKKKKFSRFDIPNELKSRWQARINCLFYSLESSWLKIQETSTKFNEFPKKIERPIYPLSVINFPLVCNLSWDFFQFSTVNIEKISGFKSWVWNCLISQMINEGVFPSQSMKAKIKRKKKTPLEKFFSSPINIFKYEKNWFNKYGSFLEENLDFFFDPKKNSTLAEKKNFQEEKDQNFSNLIDSLGSELDEELESNEIGGVEEKIPKNFILAITEKVYRRNTKWRITLKDGILHLNEKDLLFNSCKCEFFW</sequence>
<keyword evidence="4" id="KW-0539">Nucleus</keyword>
<evidence type="ECO:0000313" key="7">
    <source>
        <dbReference type="EMBL" id="CAD8747043.1"/>
    </source>
</evidence>
<keyword evidence="3" id="KW-0804">Transcription</keyword>
<evidence type="ECO:0000313" key="5">
    <source>
        <dbReference type="EMBL" id="ABW98202.1"/>
    </source>
</evidence>
<dbReference type="GeneID" id="5739452"/>
<dbReference type="RefSeq" id="XP_001712527.1">
    <property type="nucleotide sequence ID" value="XM_001712475.1"/>
</dbReference>
<reference evidence="6" key="2">
    <citation type="submission" date="2021-01" db="EMBL/GenBank/DDBJ databases">
        <authorList>
            <person name="Corre E."/>
            <person name="Pelletier E."/>
            <person name="Niang G."/>
            <person name="Scheremetjew M."/>
            <person name="Finn R."/>
            <person name="Kale V."/>
            <person name="Holt S."/>
            <person name="Cochrane G."/>
            <person name="Meng A."/>
            <person name="Brown T."/>
            <person name="Cohen L."/>
        </authorList>
    </citation>
    <scope>NUCLEOTIDE SEQUENCE</scope>
    <source>
        <strain evidence="6">CCMP441</strain>
    </source>
</reference>
<keyword evidence="5" id="KW-0542">Nucleomorph</keyword>
<evidence type="ECO:0000256" key="2">
    <source>
        <dbReference type="ARBA" id="ARBA00010059"/>
    </source>
</evidence>
<accession>A9BL19</accession>
<dbReference type="CDD" id="cd07976">
    <property type="entry name" value="TFIIA_alpha_beta_like"/>
    <property type="match status" value="1"/>
</dbReference>
<geneLocation type="nucleomorph" evidence="5"/>
<dbReference type="Gene3D" id="2.30.18.10">
    <property type="entry name" value="Transcription factor IIA (TFIIA), beta-barrel domain"/>
    <property type="match status" value="1"/>
</dbReference>
<protein>
    <submittedName>
        <fullName evidence="5">Uncharacterized protein</fullName>
    </submittedName>
</protein>
<dbReference type="Pfam" id="PF03153">
    <property type="entry name" value="TFIIA"/>
    <property type="match status" value="1"/>
</dbReference>